<dbReference type="InterPro" id="IPR008979">
    <property type="entry name" value="Galactose-bd-like_sf"/>
</dbReference>
<evidence type="ECO:0000313" key="3">
    <source>
        <dbReference type="Proteomes" id="UP000433652"/>
    </source>
</evidence>
<dbReference type="EMBL" id="WTYM01000045">
    <property type="protein sequence ID" value="MXO60160.1"/>
    <property type="molecule type" value="Genomic_DNA"/>
</dbReference>
<protein>
    <recommendedName>
        <fullName evidence="4">CBM-cenC domain-containing protein</fullName>
    </recommendedName>
</protein>
<name>A0A6I4SYE3_9SPHN</name>
<keyword evidence="3" id="KW-1185">Reference proteome</keyword>
<evidence type="ECO:0000313" key="2">
    <source>
        <dbReference type="EMBL" id="MXO60160.1"/>
    </source>
</evidence>
<feature type="signal peptide" evidence="1">
    <location>
        <begin position="1"/>
        <end position="22"/>
    </location>
</feature>
<dbReference type="RefSeq" id="WP_159795490.1">
    <property type="nucleotide sequence ID" value="NZ_WTYM01000045.1"/>
</dbReference>
<comment type="caution">
    <text evidence="2">The sequence shown here is derived from an EMBL/GenBank/DDBJ whole genome shotgun (WGS) entry which is preliminary data.</text>
</comment>
<evidence type="ECO:0000256" key="1">
    <source>
        <dbReference type="SAM" id="SignalP"/>
    </source>
</evidence>
<keyword evidence="1" id="KW-0732">Signal</keyword>
<organism evidence="2 3">
    <name type="scientific">Croceibacterium salegens</name>
    <dbReference type="NCBI Taxonomy" id="1737568"/>
    <lineage>
        <taxon>Bacteria</taxon>
        <taxon>Pseudomonadati</taxon>
        <taxon>Pseudomonadota</taxon>
        <taxon>Alphaproteobacteria</taxon>
        <taxon>Sphingomonadales</taxon>
        <taxon>Erythrobacteraceae</taxon>
        <taxon>Croceibacterium</taxon>
    </lineage>
</organism>
<gene>
    <name evidence="2" type="ORF">GRI89_11485</name>
</gene>
<sequence length="378" mass="39995">MTWKAIVTSFVAAALIAPAANAQNLSAKLKELDAQLTGDLLNDPTRLDWAEQGANYKSEGFADPAIPGGGAAKRFAIGAASPDAWTVQAYVPLLGNIERGETVTIGFWGRAVEAATKDGQGTVGVRVQDNVSPWPGFGDNTVKLGSKWEWHEVSATATVRIPRRTGVVTLQLGAAKQTIEIGQTIVVKGAAKIVGAAPAPASPNEQALASLSAQFELPPPLRETRGELLLRPDQRGWGHSGPPGAFTELENQAIWLGKATRFTVTEKGENRWDVGTSIRLDQGIAAGDHLLVAIAARSESAQTADGNAVVGIRVQSSEPPYPGFADNLFKVGPSWQLIRVRTTATEAIEAGKATIALHFAEAPQVVDIGPVYVFKTEE</sequence>
<feature type="chain" id="PRO_5026079411" description="CBM-cenC domain-containing protein" evidence="1">
    <location>
        <begin position="23"/>
        <end position="378"/>
    </location>
</feature>
<reference evidence="2 3" key="1">
    <citation type="submission" date="2019-12" db="EMBL/GenBank/DDBJ databases">
        <title>Genomic-based taxomic classification of the family Erythrobacteraceae.</title>
        <authorList>
            <person name="Xu L."/>
        </authorList>
    </citation>
    <scope>NUCLEOTIDE SEQUENCE [LARGE SCALE GENOMIC DNA]</scope>
    <source>
        <strain evidence="2 3">MCCC 1K01500</strain>
    </source>
</reference>
<proteinExistence type="predicted"/>
<dbReference type="Gene3D" id="2.60.120.260">
    <property type="entry name" value="Galactose-binding domain-like"/>
    <property type="match status" value="2"/>
</dbReference>
<accession>A0A6I4SYE3</accession>
<dbReference type="Proteomes" id="UP000433652">
    <property type="component" value="Unassembled WGS sequence"/>
</dbReference>
<dbReference type="OrthoDB" id="7561968at2"/>
<dbReference type="AlphaFoldDB" id="A0A6I4SYE3"/>
<dbReference type="SUPFAM" id="SSF49785">
    <property type="entry name" value="Galactose-binding domain-like"/>
    <property type="match status" value="2"/>
</dbReference>
<evidence type="ECO:0008006" key="4">
    <source>
        <dbReference type="Google" id="ProtNLM"/>
    </source>
</evidence>